<dbReference type="RefSeq" id="WP_145053702.1">
    <property type="nucleotide sequence ID" value="NZ_CP036433.1"/>
</dbReference>
<dbReference type="PANTHER" id="PTHR33360">
    <property type="entry name" value="TRANSPOSASE FOR INSERTION SEQUENCE ELEMENT IS200"/>
    <property type="match status" value="1"/>
</dbReference>
<dbReference type="AlphaFoldDB" id="A0A518DSU2"/>
<gene>
    <name evidence="2" type="ORF">Pla8534_27190</name>
</gene>
<dbReference type="InterPro" id="IPR002686">
    <property type="entry name" value="Transposase_17"/>
</dbReference>
<dbReference type="PANTHER" id="PTHR33360:SF2">
    <property type="entry name" value="TRANSPOSASE FOR INSERTION SEQUENCE ELEMENT IS200"/>
    <property type="match status" value="1"/>
</dbReference>
<dbReference type="Proteomes" id="UP000317648">
    <property type="component" value="Chromosome"/>
</dbReference>
<dbReference type="GO" id="GO:0004803">
    <property type="term" value="F:transposase activity"/>
    <property type="evidence" value="ECO:0007669"/>
    <property type="project" value="InterPro"/>
</dbReference>
<feature type="domain" description="Transposase IS200-like" evidence="1">
    <location>
        <begin position="4"/>
        <end position="118"/>
    </location>
</feature>
<keyword evidence="3" id="KW-1185">Reference proteome</keyword>
<protein>
    <submittedName>
        <fullName evidence="2">Transposase IS200 like protein</fullName>
    </submittedName>
</protein>
<name>A0A518DSU2_9BACT</name>
<accession>A0A518DSU2</accession>
<dbReference type="GO" id="GO:0003677">
    <property type="term" value="F:DNA binding"/>
    <property type="evidence" value="ECO:0007669"/>
    <property type="project" value="InterPro"/>
</dbReference>
<evidence type="ECO:0000313" key="2">
    <source>
        <dbReference type="EMBL" id="QDU94911.1"/>
    </source>
</evidence>
<dbReference type="SMART" id="SM01321">
    <property type="entry name" value="Y1_Tnp"/>
    <property type="match status" value="1"/>
</dbReference>
<dbReference type="Pfam" id="PF01797">
    <property type="entry name" value="Y1_Tnp"/>
    <property type="match status" value="1"/>
</dbReference>
<evidence type="ECO:0000259" key="1">
    <source>
        <dbReference type="SMART" id="SM01321"/>
    </source>
</evidence>
<reference evidence="2 3" key="1">
    <citation type="submission" date="2019-02" db="EMBL/GenBank/DDBJ databases">
        <title>Deep-cultivation of Planctomycetes and their phenomic and genomic characterization uncovers novel biology.</title>
        <authorList>
            <person name="Wiegand S."/>
            <person name="Jogler M."/>
            <person name="Boedeker C."/>
            <person name="Pinto D."/>
            <person name="Vollmers J."/>
            <person name="Rivas-Marin E."/>
            <person name="Kohn T."/>
            <person name="Peeters S.H."/>
            <person name="Heuer A."/>
            <person name="Rast P."/>
            <person name="Oberbeckmann S."/>
            <person name="Bunk B."/>
            <person name="Jeske O."/>
            <person name="Meyerdierks A."/>
            <person name="Storesund J.E."/>
            <person name="Kallscheuer N."/>
            <person name="Luecker S."/>
            <person name="Lage O.M."/>
            <person name="Pohl T."/>
            <person name="Merkel B.J."/>
            <person name="Hornburger P."/>
            <person name="Mueller R.-W."/>
            <person name="Bruemmer F."/>
            <person name="Labrenz M."/>
            <person name="Spormann A.M."/>
            <person name="Op den Camp H."/>
            <person name="Overmann J."/>
            <person name="Amann R."/>
            <person name="Jetten M.S.M."/>
            <person name="Mascher T."/>
            <person name="Medema M.H."/>
            <person name="Devos D.P."/>
            <person name="Kaster A.-K."/>
            <person name="Ovreas L."/>
            <person name="Rohde M."/>
            <person name="Galperin M.Y."/>
            <person name="Jogler C."/>
        </authorList>
    </citation>
    <scope>NUCLEOTIDE SEQUENCE [LARGE SCALE GENOMIC DNA]</scope>
    <source>
        <strain evidence="2 3">Pla85_3_4</strain>
    </source>
</reference>
<dbReference type="NCBIfam" id="NF033573">
    <property type="entry name" value="transpos_IS200"/>
    <property type="match status" value="1"/>
</dbReference>
<evidence type="ECO:0000313" key="3">
    <source>
        <dbReference type="Proteomes" id="UP000317648"/>
    </source>
</evidence>
<dbReference type="KEGG" id="lcre:Pla8534_27190"/>
<organism evidence="2 3">
    <name type="scientific">Lignipirellula cremea</name>
    <dbReference type="NCBI Taxonomy" id="2528010"/>
    <lineage>
        <taxon>Bacteria</taxon>
        <taxon>Pseudomonadati</taxon>
        <taxon>Planctomycetota</taxon>
        <taxon>Planctomycetia</taxon>
        <taxon>Pirellulales</taxon>
        <taxon>Pirellulaceae</taxon>
        <taxon>Lignipirellula</taxon>
    </lineage>
</organism>
<dbReference type="OrthoDB" id="9798161at2"/>
<sequence length="154" mass="17605">MGKSPRLFYHLVFAVRHGQRAISSPVEQRLHAYLANQLQGKHAAPLQIGGAPDHVHLLVECGPTLAVDDLTRVIKASSARWMNEQLSFNRGFSWQLGFGVFRVNEADLQATTDNITNQASLHRRMTFQDVYLQMLKRHHAVYRPEYLFEDELHG</sequence>
<proteinExistence type="predicted"/>
<dbReference type="InterPro" id="IPR036515">
    <property type="entry name" value="Transposase_17_sf"/>
</dbReference>
<dbReference type="Gene3D" id="3.30.70.1290">
    <property type="entry name" value="Transposase IS200-like"/>
    <property type="match status" value="1"/>
</dbReference>
<dbReference type="EMBL" id="CP036433">
    <property type="protein sequence ID" value="QDU94911.1"/>
    <property type="molecule type" value="Genomic_DNA"/>
</dbReference>
<dbReference type="SUPFAM" id="SSF143422">
    <property type="entry name" value="Transposase IS200-like"/>
    <property type="match status" value="1"/>
</dbReference>
<dbReference type="GO" id="GO:0006313">
    <property type="term" value="P:DNA transposition"/>
    <property type="evidence" value="ECO:0007669"/>
    <property type="project" value="InterPro"/>
</dbReference>